<gene>
    <name evidence="1" type="primary">WBGene00099626</name>
</gene>
<keyword evidence="2" id="KW-1185">Reference proteome</keyword>
<proteinExistence type="predicted"/>
<reference evidence="1" key="2">
    <citation type="submission" date="2022-06" db="UniProtKB">
        <authorList>
            <consortium name="EnsemblMetazoa"/>
        </authorList>
    </citation>
    <scope>IDENTIFICATION</scope>
    <source>
        <strain evidence="1">PS312</strain>
    </source>
</reference>
<sequence>MVGRILLLSLFLLFLLPCDAHDKRPIMNIIPLPYPQATLARLPFEHTTIQVPCKESWTANWCYRCHNAFCRKHCEDCGLEWGTRTVRCDQYGYHLSDVRHTCLLLESKATERMPGGEKGATWESMAFECRKCEGRLLDYSHEANPELVNAKPDPIPKFSNAETTRQHIMY</sequence>
<evidence type="ECO:0000313" key="1">
    <source>
        <dbReference type="EnsemblMetazoa" id="PPA10072.1"/>
    </source>
</evidence>
<dbReference type="EnsemblMetazoa" id="PPA10072.1">
    <property type="protein sequence ID" value="PPA10072.1"/>
    <property type="gene ID" value="WBGene00099626"/>
</dbReference>
<accession>A0A2A6B3J4</accession>
<name>A0A2A6B3J4_PRIPA</name>
<protein>
    <submittedName>
        <fullName evidence="1">Uncharacterized protein</fullName>
    </submittedName>
</protein>
<accession>A0A8R1Y828</accession>
<dbReference type="AlphaFoldDB" id="A0A2A6B3J4"/>
<dbReference type="Proteomes" id="UP000005239">
    <property type="component" value="Unassembled WGS sequence"/>
</dbReference>
<evidence type="ECO:0000313" key="2">
    <source>
        <dbReference type="Proteomes" id="UP000005239"/>
    </source>
</evidence>
<organism evidence="1 2">
    <name type="scientific">Pristionchus pacificus</name>
    <name type="common">Parasitic nematode worm</name>
    <dbReference type="NCBI Taxonomy" id="54126"/>
    <lineage>
        <taxon>Eukaryota</taxon>
        <taxon>Metazoa</taxon>
        <taxon>Ecdysozoa</taxon>
        <taxon>Nematoda</taxon>
        <taxon>Chromadorea</taxon>
        <taxon>Rhabditida</taxon>
        <taxon>Rhabditina</taxon>
        <taxon>Diplogasteromorpha</taxon>
        <taxon>Diplogasteroidea</taxon>
        <taxon>Neodiplogasteridae</taxon>
        <taxon>Pristionchus</taxon>
    </lineage>
</organism>
<reference evidence="2" key="1">
    <citation type="journal article" date="2008" name="Nat. Genet.">
        <title>The Pristionchus pacificus genome provides a unique perspective on nematode lifestyle and parasitism.</title>
        <authorList>
            <person name="Dieterich C."/>
            <person name="Clifton S.W."/>
            <person name="Schuster L.N."/>
            <person name="Chinwalla A."/>
            <person name="Delehaunty K."/>
            <person name="Dinkelacker I."/>
            <person name="Fulton L."/>
            <person name="Fulton R."/>
            <person name="Godfrey J."/>
            <person name="Minx P."/>
            <person name="Mitreva M."/>
            <person name="Roeseler W."/>
            <person name="Tian H."/>
            <person name="Witte H."/>
            <person name="Yang S.P."/>
            <person name="Wilson R.K."/>
            <person name="Sommer R.J."/>
        </authorList>
    </citation>
    <scope>NUCLEOTIDE SEQUENCE [LARGE SCALE GENOMIC DNA]</scope>
    <source>
        <strain evidence="2">PS312</strain>
    </source>
</reference>